<sequence length="845" mass="93919">MKEEHVEHGAVVLVVDDDPFIRLLARDAMEEIGLQVIEAADADAALAAIADRAPDIVLLDVVMPGTNGFDACRQARRLPHMEFCPIVMLTVLEDADSVTQAYEAGATDFVGKPINWQLLQYRVRFLLKAAASFRAVLKSDVQMANAQRISSVGSWEWHIGPDLVTWSAEMYRLCDLPPAAFSGSCRDFLAPLHPADRPRVEQAMRDALDHGAAYDLEHRLLRPDGTVRVVHGKADVVFGPDGKALAMSGTWQDITQRKLAEERIHYLANFDGLTDLPNRTLLEDRMRQAVLQARRHSHRVLALCINLDGFKLINDSYGHAVGDGLLRAVAVRAKAAVRESDTFARYASDEFVLIIPELGDHRDVLQAVQRVQDLFAAPFLVDAHLLRVTASIGVCLYPDDGDNVELVLKNADVAMHEAKASGRNCFKFYAQEMGRRIAEYVEMEHALRVALERQQFEVYYQPKVNLSSGRLSGVEALVRWNHPERGIVQPDTFIPLAEKTGLIGPIGAWVLRSACLQARRWHELGFDDLSVAVNLSAHQFEQQDVAALVTQILAETGLAARHLQLELTESMLMSDSDSMLAALRAIKAVGVTLALDDFGTGYSSLAYLKRFPIDVIKIDRSFVHNITTDPSDASLTRAIVLMAKSLKMRTVAEGVETPGQLGFLGAIHCDDVQGYYFSKPVPAAALTALLQAQREQALLPQGAAPQRTILLLDDEPHMLNALRRVFRNEHYRILHTTSALEAFELLATHRVQVILSDQRMAIMSGTTFLATVKELHPDTIRIILSGYTELESVIDAINRGAVYRFFTKPWDDEQLREQVRAAFDYHWRLHGSPDEQPAPAAGQQA</sequence>
<dbReference type="PROSITE" id="PS50110">
    <property type="entry name" value="RESPONSE_REGULATORY"/>
    <property type="match status" value="2"/>
</dbReference>
<dbReference type="SUPFAM" id="SSF141868">
    <property type="entry name" value="EAL domain-like"/>
    <property type="match status" value="1"/>
</dbReference>
<dbReference type="EMBL" id="WWCX01000128">
    <property type="protein sequence ID" value="MYM98552.1"/>
    <property type="molecule type" value="Genomic_DNA"/>
</dbReference>
<dbReference type="SUPFAM" id="SSF52172">
    <property type="entry name" value="CheY-like"/>
    <property type="match status" value="2"/>
</dbReference>
<feature type="modified residue" description="4-aspartylphosphate" evidence="1">
    <location>
        <position position="757"/>
    </location>
</feature>
<evidence type="ECO:0000313" key="6">
    <source>
        <dbReference type="EMBL" id="MYM98552.1"/>
    </source>
</evidence>
<dbReference type="InterPro" id="IPR035965">
    <property type="entry name" value="PAS-like_dom_sf"/>
</dbReference>
<reference evidence="6" key="1">
    <citation type="submission" date="2019-12" db="EMBL/GenBank/DDBJ databases">
        <title>Novel species isolated from a subtropical stream in China.</title>
        <authorList>
            <person name="Lu H."/>
        </authorList>
    </citation>
    <scope>NUCLEOTIDE SEQUENCE [LARGE SCALE GENOMIC DNA]</scope>
    <source>
        <strain evidence="6">FT81W</strain>
    </source>
</reference>
<dbReference type="CDD" id="cd00130">
    <property type="entry name" value="PAS"/>
    <property type="match status" value="1"/>
</dbReference>
<evidence type="ECO:0000256" key="1">
    <source>
        <dbReference type="PROSITE-ProRule" id="PRU00169"/>
    </source>
</evidence>
<dbReference type="InterPro" id="IPR035919">
    <property type="entry name" value="EAL_sf"/>
</dbReference>
<dbReference type="InterPro" id="IPR000014">
    <property type="entry name" value="PAS"/>
</dbReference>
<dbReference type="Gene3D" id="3.20.20.450">
    <property type="entry name" value="EAL domain"/>
    <property type="match status" value="1"/>
</dbReference>
<keyword evidence="1" id="KW-0597">Phosphoprotein</keyword>
<dbReference type="Gene3D" id="3.30.450.20">
    <property type="entry name" value="PAS domain"/>
    <property type="match status" value="1"/>
</dbReference>
<evidence type="ECO:0000259" key="2">
    <source>
        <dbReference type="PROSITE" id="PS50110"/>
    </source>
</evidence>
<dbReference type="PROSITE" id="PS50113">
    <property type="entry name" value="PAC"/>
    <property type="match status" value="1"/>
</dbReference>
<dbReference type="FunFam" id="3.20.20.450:FF:000001">
    <property type="entry name" value="Cyclic di-GMP phosphodiesterase yahA"/>
    <property type="match status" value="1"/>
</dbReference>
<feature type="domain" description="PAC" evidence="3">
    <location>
        <begin position="214"/>
        <end position="266"/>
    </location>
</feature>
<dbReference type="SUPFAM" id="SSF55785">
    <property type="entry name" value="PYP-like sensor domain (PAS domain)"/>
    <property type="match status" value="1"/>
</dbReference>
<dbReference type="Pfam" id="PF08447">
    <property type="entry name" value="PAS_3"/>
    <property type="match status" value="1"/>
</dbReference>
<dbReference type="InterPro" id="IPR013655">
    <property type="entry name" value="PAS_fold_3"/>
</dbReference>
<dbReference type="RefSeq" id="WP_161087368.1">
    <property type="nucleotide sequence ID" value="NZ_WWCX01000128.1"/>
</dbReference>
<dbReference type="InterPro" id="IPR000160">
    <property type="entry name" value="GGDEF_dom"/>
</dbReference>
<dbReference type="PANTHER" id="PTHR44757:SF2">
    <property type="entry name" value="BIOFILM ARCHITECTURE MAINTENANCE PROTEIN MBAA"/>
    <property type="match status" value="1"/>
</dbReference>
<dbReference type="InterPro" id="IPR000700">
    <property type="entry name" value="PAS-assoc_C"/>
</dbReference>
<dbReference type="SUPFAM" id="SSF55073">
    <property type="entry name" value="Nucleotide cyclase"/>
    <property type="match status" value="1"/>
</dbReference>
<dbReference type="GO" id="GO:0000160">
    <property type="term" value="P:phosphorelay signal transduction system"/>
    <property type="evidence" value="ECO:0007669"/>
    <property type="project" value="InterPro"/>
</dbReference>
<dbReference type="NCBIfam" id="TIGR00229">
    <property type="entry name" value="sensory_box"/>
    <property type="match status" value="1"/>
</dbReference>
<evidence type="ECO:0000259" key="3">
    <source>
        <dbReference type="PROSITE" id="PS50113"/>
    </source>
</evidence>
<dbReference type="InterPro" id="IPR011006">
    <property type="entry name" value="CheY-like_superfamily"/>
</dbReference>
<feature type="domain" description="GGDEF" evidence="5">
    <location>
        <begin position="298"/>
        <end position="431"/>
    </location>
</feature>
<dbReference type="AlphaFoldDB" id="A0A845GZ08"/>
<dbReference type="PROSITE" id="PS50883">
    <property type="entry name" value="EAL"/>
    <property type="match status" value="1"/>
</dbReference>
<dbReference type="InterPro" id="IPR001789">
    <property type="entry name" value="Sig_transdc_resp-reg_receiver"/>
</dbReference>
<evidence type="ECO:0000313" key="7">
    <source>
        <dbReference type="Proteomes" id="UP000447355"/>
    </source>
</evidence>
<dbReference type="CDD" id="cd17569">
    <property type="entry name" value="REC_HupR-like"/>
    <property type="match status" value="1"/>
</dbReference>
<comment type="caution">
    <text evidence="6">The sequence shown here is derived from an EMBL/GenBank/DDBJ whole genome shotgun (WGS) entry which is preliminary data.</text>
</comment>
<feature type="domain" description="EAL" evidence="4">
    <location>
        <begin position="440"/>
        <end position="694"/>
    </location>
</feature>
<dbReference type="Proteomes" id="UP000447355">
    <property type="component" value="Unassembled WGS sequence"/>
</dbReference>
<proteinExistence type="predicted"/>
<dbReference type="InterPro" id="IPR001633">
    <property type="entry name" value="EAL_dom"/>
</dbReference>
<dbReference type="InterPro" id="IPR001610">
    <property type="entry name" value="PAC"/>
</dbReference>
<dbReference type="Gene3D" id="3.30.70.270">
    <property type="match status" value="1"/>
</dbReference>
<dbReference type="Pfam" id="PF00990">
    <property type="entry name" value="GGDEF"/>
    <property type="match status" value="1"/>
</dbReference>
<dbReference type="InterPro" id="IPR043128">
    <property type="entry name" value="Rev_trsase/Diguanyl_cyclase"/>
</dbReference>
<dbReference type="Pfam" id="PF00072">
    <property type="entry name" value="Response_reg"/>
    <property type="match status" value="2"/>
</dbReference>
<evidence type="ECO:0000259" key="5">
    <source>
        <dbReference type="PROSITE" id="PS50887"/>
    </source>
</evidence>
<feature type="domain" description="Response regulatory" evidence="2">
    <location>
        <begin position="708"/>
        <end position="823"/>
    </location>
</feature>
<gene>
    <name evidence="6" type="ORF">GTP90_32380</name>
</gene>
<feature type="domain" description="Response regulatory" evidence="2">
    <location>
        <begin position="11"/>
        <end position="127"/>
    </location>
</feature>
<dbReference type="SMART" id="SM00267">
    <property type="entry name" value="GGDEF"/>
    <property type="match status" value="1"/>
</dbReference>
<accession>A0A845GZ08</accession>
<organism evidence="6 7">
    <name type="scientific">Duganella vulcania</name>
    <dbReference type="NCBI Taxonomy" id="2692166"/>
    <lineage>
        <taxon>Bacteria</taxon>
        <taxon>Pseudomonadati</taxon>
        <taxon>Pseudomonadota</taxon>
        <taxon>Betaproteobacteria</taxon>
        <taxon>Burkholderiales</taxon>
        <taxon>Oxalobacteraceae</taxon>
        <taxon>Telluria group</taxon>
        <taxon>Duganella</taxon>
    </lineage>
</organism>
<dbReference type="InterPro" id="IPR052155">
    <property type="entry name" value="Biofilm_reg_signaling"/>
</dbReference>
<name>A0A845GZ08_9BURK</name>
<protein>
    <submittedName>
        <fullName evidence="6">EAL domain-containing protein</fullName>
    </submittedName>
</protein>
<dbReference type="PANTHER" id="PTHR44757">
    <property type="entry name" value="DIGUANYLATE CYCLASE DGCP"/>
    <property type="match status" value="1"/>
</dbReference>
<dbReference type="Gene3D" id="3.40.50.2300">
    <property type="match status" value="2"/>
</dbReference>
<dbReference type="CDD" id="cd01948">
    <property type="entry name" value="EAL"/>
    <property type="match status" value="1"/>
</dbReference>
<dbReference type="SMART" id="SM00086">
    <property type="entry name" value="PAC"/>
    <property type="match status" value="1"/>
</dbReference>
<dbReference type="PROSITE" id="PS50887">
    <property type="entry name" value="GGDEF"/>
    <property type="match status" value="1"/>
</dbReference>
<feature type="modified residue" description="4-aspartylphosphate" evidence="1">
    <location>
        <position position="60"/>
    </location>
</feature>
<dbReference type="Pfam" id="PF00563">
    <property type="entry name" value="EAL"/>
    <property type="match status" value="1"/>
</dbReference>
<dbReference type="NCBIfam" id="TIGR00254">
    <property type="entry name" value="GGDEF"/>
    <property type="match status" value="1"/>
</dbReference>
<dbReference type="Gene3D" id="2.10.70.100">
    <property type="match status" value="1"/>
</dbReference>
<dbReference type="CDD" id="cd01949">
    <property type="entry name" value="GGDEF"/>
    <property type="match status" value="1"/>
</dbReference>
<evidence type="ECO:0000259" key="4">
    <source>
        <dbReference type="PROSITE" id="PS50883"/>
    </source>
</evidence>
<dbReference type="SMART" id="SM00052">
    <property type="entry name" value="EAL"/>
    <property type="match status" value="1"/>
</dbReference>
<dbReference type="SMART" id="SM00448">
    <property type="entry name" value="REC"/>
    <property type="match status" value="2"/>
</dbReference>
<dbReference type="InterPro" id="IPR029787">
    <property type="entry name" value="Nucleotide_cyclase"/>
</dbReference>